<proteinExistence type="predicted"/>
<keyword evidence="2" id="KW-0732">Signal</keyword>
<evidence type="ECO:0008006" key="5">
    <source>
        <dbReference type="Google" id="ProtNLM"/>
    </source>
</evidence>
<dbReference type="PROSITE" id="PS51257">
    <property type="entry name" value="PROKAR_LIPOPROTEIN"/>
    <property type="match status" value="1"/>
</dbReference>
<name>A0A9D1TJR3_9BACI</name>
<feature type="compositionally biased region" description="Basic and acidic residues" evidence="1">
    <location>
        <begin position="43"/>
        <end position="52"/>
    </location>
</feature>
<evidence type="ECO:0000313" key="3">
    <source>
        <dbReference type="EMBL" id="HIV74756.1"/>
    </source>
</evidence>
<organism evidence="3 4">
    <name type="scientific">Candidatus Pseudogracilibacillus intestinigallinarum</name>
    <dbReference type="NCBI Taxonomy" id="2838742"/>
    <lineage>
        <taxon>Bacteria</taxon>
        <taxon>Bacillati</taxon>
        <taxon>Bacillota</taxon>
        <taxon>Bacilli</taxon>
        <taxon>Bacillales</taxon>
        <taxon>Bacillaceae</taxon>
        <taxon>Pseudogracilibacillus</taxon>
    </lineage>
</organism>
<reference evidence="3" key="1">
    <citation type="journal article" date="2021" name="PeerJ">
        <title>Extensive microbial diversity within the chicken gut microbiome revealed by metagenomics and culture.</title>
        <authorList>
            <person name="Gilroy R."/>
            <person name="Ravi A."/>
            <person name="Getino M."/>
            <person name="Pursley I."/>
            <person name="Horton D.L."/>
            <person name="Alikhan N.F."/>
            <person name="Baker D."/>
            <person name="Gharbi K."/>
            <person name="Hall N."/>
            <person name="Watson M."/>
            <person name="Adriaenssens E.M."/>
            <person name="Foster-Nyarko E."/>
            <person name="Jarju S."/>
            <person name="Secka A."/>
            <person name="Antonio M."/>
            <person name="Oren A."/>
            <person name="Chaudhuri R.R."/>
            <person name="La Ragione R."/>
            <person name="Hildebrand F."/>
            <person name="Pallen M.J."/>
        </authorList>
    </citation>
    <scope>NUCLEOTIDE SEQUENCE</scope>
    <source>
        <strain evidence="3">CHK169-2315</strain>
    </source>
</reference>
<protein>
    <recommendedName>
        <fullName evidence="5">Lipoprotein</fullName>
    </recommendedName>
</protein>
<comment type="caution">
    <text evidence="3">The sequence shown here is derived from an EMBL/GenBank/DDBJ whole genome shotgun (WGS) entry which is preliminary data.</text>
</comment>
<evidence type="ECO:0000256" key="1">
    <source>
        <dbReference type="SAM" id="MobiDB-lite"/>
    </source>
</evidence>
<feature type="chain" id="PRO_5038955912" description="Lipoprotein" evidence="2">
    <location>
        <begin position="21"/>
        <end position="289"/>
    </location>
</feature>
<dbReference type="EMBL" id="DXHX01000105">
    <property type="protein sequence ID" value="HIV74756.1"/>
    <property type="molecule type" value="Genomic_DNA"/>
</dbReference>
<feature type="region of interest" description="Disordered" evidence="1">
    <location>
        <begin position="27"/>
        <end position="69"/>
    </location>
</feature>
<dbReference type="AlphaFoldDB" id="A0A9D1TJR3"/>
<evidence type="ECO:0000256" key="2">
    <source>
        <dbReference type="SAM" id="SignalP"/>
    </source>
</evidence>
<dbReference type="Proteomes" id="UP000823937">
    <property type="component" value="Unassembled WGS sequence"/>
</dbReference>
<feature type="signal peptide" evidence="2">
    <location>
        <begin position="1"/>
        <end position="20"/>
    </location>
</feature>
<gene>
    <name evidence="3" type="ORF">H9895_06745</name>
</gene>
<reference evidence="3" key="2">
    <citation type="submission" date="2021-04" db="EMBL/GenBank/DDBJ databases">
        <authorList>
            <person name="Gilroy R."/>
        </authorList>
    </citation>
    <scope>NUCLEOTIDE SEQUENCE</scope>
    <source>
        <strain evidence="3">CHK169-2315</strain>
    </source>
</reference>
<sequence length="289" mass="32819">MRRNLVTIFMSLFFIIFLVACQSGNEEVDDKNNENNNEQNEVDENKNKKENNENNDVNDDSNNNEEANTNDDTAALFQQIFESRDNVEIYDMDMGMDILINSPGGRDTSSLAFIGKIDEKNDEGNIELIEKNANGETFQHSVFYDGAQYVSDGETWQDNGTPLPAGSLKSSGTTYYNIIEAVRDFGEHAEVEEKDNKYIATYSGPAKDIFYIFQDVYNLSLTGADLETETTVEVEAIFQKDTLFMEELLINISADADAGKIKFDIWNEFKDFNDTKIDIPKDLKKELEL</sequence>
<evidence type="ECO:0000313" key="4">
    <source>
        <dbReference type="Proteomes" id="UP000823937"/>
    </source>
</evidence>
<accession>A0A9D1TJR3</accession>